<evidence type="ECO:0000256" key="4">
    <source>
        <dbReference type="ARBA" id="ARBA00035206"/>
    </source>
</evidence>
<keyword evidence="5" id="KW-0699">rRNA-binding</keyword>
<protein>
    <recommendedName>
        <fullName evidence="4 5">Large ribosomal subunit protein uL24</fullName>
    </recommendedName>
</protein>
<name>A0A1G2RUB9_9BACT</name>
<keyword evidence="3 5" id="KW-0687">Ribonucleoprotein</keyword>
<dbReference type="InterPro" id="IPR057264">
    <property type="entry name" value="Ribosomal_uL24_C"/>
</dbReference>
<dbReference type="InterPro" id="IPR041988">
    <property type="entry name" value="Ribosomal_uL24_KOW"/>
</dbReference>
<dbReference type="GO" id="GO:1990904">
    <property type="term" value="C:ribonucleoprotein complex"/>
    <property type="evidence" value="ECO:0007669"/>
    <property type="project" value="UniProtKB-KW"/>
</dbReference>
<dbReference type="InterPro" id="IPR005824">
    <property type="entry name" value="KOW"/>
</dbReference>
<evidence type="ECO:0000256" key="2">
    <source>
        <dbReference type="ARBA" id="ARBA00022980"/>
    </source>
</evidence>
<dbReference type="GO" id="GO:0003735">
    <property type="term" value="F:structural constituent of ribosome"/>
    <property type="evidence" value="ECO:0007669"/>
    <property type="project" value="InterPro"/>
</dbReference>
<proteinExistence type="inferred from homology"/>
<dbReference type="Pfam" id="PF00467">
    <property type="entry name" value="KOW"/>
    <property type="match status" value="1"/>
</dbReference>
<reference evidence="7 8" key="1">
    <citation type="journal article" date="2016" name="Nat. Commun.">
        <title>Thousands of microbial genomes shed light on interconnected biogeochemical processes in an aquifer system.</title>
        <authorList>
            <person name="Anantharaman K."/>
            <person name="Brown C.T."/>
            <person name="Hug L.A."/>
            <person name="Sharon I."/>
            <person name="Castelle C.J."/>
            <person name="Probst A.J."/>
            <person name="Thomas B.C."/>
            <person name="Singh A."/>
            <person name="Wilkins M.J."/>
            <person name="Karaoz U."/>
            <person name="Brodie E.L."/>
            <person name="Williams K.H."/>
            <person name="Hubbard S.S."/>
            <person name="Banfield J.F."/>
        </authorList>
    </citation>
    <scope>NUCLEOTIDE SEQUENCE [LARGE SCALE GENOMIC DNA]</scope>
</reference>
<comment type="function">
    <text evidence="5">One of the proteins that surrounds the polypeptide exit tunnel on the outside of the subunit.</text>
</comment>
<dbReference type="SMART" id="SM00739">
    <property type="entry name" value="KOW"/>
    <property type="match status" value="1"/>
</dbReference>
<evidence type="ECO:0000313" key="7">
    <source>
        <dbReference type="EMBL" id="OHA76450.1"/>
    </source>
</evidence>
<evidence type="ECO:0000259" key="6">
    <source>
        <dbReference type="SMART" id="SM00739"/>
    </source>
</evidence>
<comment type="caution">
    <text evidence="7">The sequence shown here is derived from an EMBL/GenBank/DDBJ whole genome shotgun (WGS) entry which is preliminary data.</text>
</comment>
<dbReference type="Proteomes" id="UP000177853">
    <property type="component" value="Unassembled WGS sequence"/>
</dbReference>
<evidence type="ECO:0000256" key="1">
    <source>
        <dbReference type="ARBA" id="ARBA00010618"/>
    </source>
</evidence>
<comment type="subunit">
    <text evidence="5">Part of the 50S ribosomal subunit.</text>
</comment>
<dbReference type="EMBL" id="MHUM01000028">
    <property type="protein sequence ID" value="OHA76450.1"/>
    <property type="molecule type" value="Genomic_DNA"/>
</dbReference>
<dbReference type="InterPro" id="IPR003256">
    <property type="entry name" value="Ribosomal_uL24"/>
</dbReference>
<dbReference type="AlphaFoldDB" id="A0A1G2RUB9"/>
<evidence type="ECO:0000313" key="8">
    <source>
        <dbReference type="Proteomes" id="UP000177853"/>
    </source>
</evidence>
<dbReference type="Gene3D" id="2.30.30.30">
    <property type="match status" value="1"/>
</dbReference>
<dbReference type="Pfam" id="PF17136">
    <property type="entry name" value="ribosomal_L24"/>
    <property type="match status" value="1"/>
</dbReference>
<keyword evidence="5" id="KW-0694">RNA-binding</keyword>
<dbReference type="SUPFAM" id="SSF50104">
    <property type="entry name" value="Translation proteins SH3-like domain"/>
    <property type="match status" value="1"/>
</dbReference>
<dbReference type="GO" id="GO:0019843">
    <property type="term" value="F:rRNA binding"/>
    <property type="evidence" value="ECO:0007669"/>
    <property type="project" value="UniProtKB-UniRule"/>
</dbReference>
<dbReference type="NCBIfam" id="TIGR01079">
    <property type="entry name" value="rplX_bact"/>
    <property type="match status" value="1"/>
</dbReference>
<dbReference type="CDD" id="cd06089">
    <property type="entry name" value="KOW_RPL26"/>
    <property type="match status" value="1"/>
</dbReference>
<dbReference type="HAMAP" id="MF_01326_B">
    <property type="entry name" value="Ribosomal_uL24_B"/>
    <property type="match status" value="1"/>
</dbReference>
<accession>A0A1G2RUB9</accession>
<evidence type="ECO:0000256" key="5">
    <source>
        <dbReference type="HAMAP-Rule" id="MF_01326"/>
    </source>
</evidence>
<dbReference type="GO" id="GO:0005840">
    <property type="term" value="C:ribosome"/>
    <property type="evidence" value="ECO:0007669"/>
    <property type="project" value="UniProtKB-KW"/>
</dbReference>
<gene>
    <name evidence="5" type="primary">rplX</name>
    <name evidence="7" type="ORF">A3H01_00455</name>
</gene>
<keyword evidence="2 5" id="KW-0689">Ribosomal protein</keyword>
<dbReference type="InterPro" id="IPR014722">
    <property type="entry name" value="Rib_uL2_dom2"/>
</dbReference>
<feature type="domain" description="KOW" evidence="6">
    <location>
        <begin position="2"/>
        <end position="29"/>
    </location>
</feature>
<dbReference type="PANTHER" id="PTHR12903">
    <property type="entry name" value="MITOCHONDRIAL RIBOSOMAL PROTEIN L24"/>
    <property type="match status" value="1"/>
</dbReference>
<evidence type="ECO:0000256" key="3">
    <source>
        <dbReference type="ARBA" id="ARBA00023274"/>
    </source>
</evidence>
<sequence length="103" mass="11665">MKIKKNDTVLIVAGKDRSKKGKVLQVFPKTRRIVVEGVNLRKKHVRPRRSGEKGQIVEMPFSFDASNAKVICMKCKEAVRIGYLVADDGKKYRVCRKCGQSQS</sequence>
<comment type="similarity">
    <text evidence="1 5">Belongs to the universal ribosomal protein uL24 family.</text>
</comment>
<organism evidence="7 8">
    <name type="scientific">Candidatus Wildermuthbacteria bacterium RIFCSPLOWO2_12_FULL_40_9</name>
    <dbReference type="NCBI Taxonomy" id="1802467"/>
    <lineage>
        <taxon>Bacteria</taxon>
        <taxon>Candidatus Wildermuthiibacteriota</taxon>
    </lineage>
</organism>
<comment type="function">
    <text evidence="5">One of two assembly initiator proteins, it binds directly to the 5'-end of the 23S rRNA, where it nucleates assembly of the 50S subunit.</text>
</comment>
<dbReference type="InterPro" id="IPR008991">
    <property type="entry name" value="Translation_prot_SH3-like_sf"/>
</dbReference>
<dbReference type="GO" id="GO:0006412">
    <property type="term" value="P:translation"/>
    <property type="evidence" value="ECO:0007669"/>
    <property type="project" value="UniProtKB-UniRule"/>
</dbReference>